<keyword evidence="8" id="KW-1185">Reference proteome</keyword>
<dbReference type="SUPFAM" id="SSF101936">
    <property type="entry name" value="DNA-binding pseudobarrel domain"/>
    <property type="match status" value="2"/>
</dbReference>
<organism evidence="7 8">
    <name type="scientific">Vigna mungo</name>
    <name type="common">Black gram</name>
    <name type="synonym">Phaseolus mungo</name>
    <dbReference type="NCBI Taxonomy" id="3915"/>
    <lineage>
        <taxon>Eukaryota</taxon>
        <taxon>Viridiplantae</taxon>
        <taxon>Streptophyta</taxon>
        <taxon>Embryophyta</taxon>
        <taxon>Tracheophyta</taxon>
        <taxon>Spermatophyta</taxon>
        <taxon>Magnoliopsida</taxon>
        <taxon>eudicotyledons</taxon>
        <taxon>Gunneridae</taxon>
        <taxon>Pentapetalae</taxon>
        <taxon>rosids</taxon>
        <taxon>fabids</taxon>
        <taxon>Fabales</taxon>
        <taxon>Fabaceae</taxon>
        <taxon>Papilionoideae</taxon>
        <taxon>50 kb inversion clade</taxon>
        <taxon>NPAAA clade</taxon>
        <taxon>indigoferoid/millettioid clade</taxon>
        <taxon>Phaseoleae</taxon>
        <taxon>Vigna</taxon>
    </lineage>
</organism>
<dbReference type="Proteomes" id="UP001374535">
    <property type="component" value="Chromosome 9"/>
</dbReference>
<dbReference type="PANTHER" id="PTHR31920:SF108">
    <property type="entry name" value="B3 DOMAIN-CONTAINING TRANSCRIPTION FACTOR VRN1-LIKE"/>
    <property type="match status" value="1"/>
</dbReference>
<dbReference type="InterPro" id="IPR003340">
    <property type="entry name" value="B3_DNA-bd"/>
</dbReference>
<protein>
    <recommendedName>
        <fullName evidence="6">TF-B3 domain-containing protein</fullName>
    </recommendedName>
</protein>
<dbReference type="CDD" id="cd10017">
    <property type="entry name" value="B3_DNA"/>
    <property type="match status" value="2"/>
</dbReference>
<keyword evidence="3" id="KW-0238">DNA-binding</keyword>
<comment type="subcellular location">
    <subcellularLocation>
        <location evidence="1">Nucleus</location>
    </subcellularLocation>
</comment>
<feature type="domain" description="TF-B3" evidence="6">
    <location>
        <begin position="260"/>
        <end position="351"/>
    </location>
</feature>
<evidence type="ECO:0000256" key="1">
    <source>
        <dbReference type="ARBA" id="ARBA00004123"/>
    </source>
</evidence>
<dbReference type="Pfam" id="PF02362">
    <property type="entry name" value="B3"/>
    <property type="match status" value="2"/>
</dbReference>
<keyword evidence="5" id="KW-0539">Nucleus</keyword>
<keyword evidence="4" id="KW-0804">Transcription</keyword>
<evidence type="ECO:0000313" key="7">
    <source>
        <dbReference type="EMBL" id="WVY97033.1"/>
    </source>
</evidence>
<feature type="domain" description="TF-B3" evidence="6">
    <location>
        <begin position="56"/>
        <end position="149"/>
    </location>
</feature>
<evidence type="ECO:0000256" key="5">
    <source>
        <dbReference type="ARBA" id="ARBA00023242"/>
    </source>
</evidence>
<sequence>MHTSHWIRKHTARFTCCQVEYSSGKLYLYIYIYIYNSQLQIPLVASHLGQMSVTLPIQFFKIILETNGERIKVPSKFTRKYESFLPNPVSLRLPDSKEWVVYWTQEDGEVWLDKGWKEFTENYSLSYGYFVMFKFKGTFQIDVTIFDPSAVELDYSSSGKRSVNTMNATQMGQEARPMPSMVSSQPCGKTQNVERDANVQQQQVYADKGGRSHQGTNVRKITKQQPNWVRSTQSGKCLNKPRSLKAQKISKKFKSKYPYFTLLIVQAKLEENAMKHVPKFLNCMSGQKDVMLQMENREWWVKLICCREKYDVFSSGWPEFAKESNLEVGDVCVFELIDPAIPLLRVHVFKS</sequence>
<keyword evidence="2" id="KW-0805">Transcription regulation</keyword>
<evidence type="ECO:0000313" key="8">
    <source>
        <dbReference type="Proteomes" id="UP001374535"/>
    </source>
</evidence>
<dbReference type="GO" id="GO:0003677">
    <property type="term" value="F:DNA binding"/>
    <property type="evidence" value="ECO:0007669"/>
    <property type="project" value="UniProtKB-KW"/>
</dbReference>
<dbReference type="PANTHER" id="PTHR31920">
    <property type="entry name" value="B3 DOMAIN-CONTAINING"/>
    <property type="match status" value="1"/>
</dbReference>
<dbReference type="AlphaFoldDB" id="A0AAQ3RLK9"/>
<evidence type="ECO:0000256" key="2">
    <source>
        <dbReference type="ARBA" id="ARBA00023015"/>
    </source>
</evidence>
<evidence type="ECO:0000256" key="4">
    <source>
        <dbReference type="ARBA" id="ARBA00023163"/>
    </source>
</evidence>
<evidence type="ECO:0000259" key="6">
    <source>
        <dbReference type="PROSITE" id="PS50863"/>
    </source>
</evidence>
<dbReference type="GO" id="GO:0005634">
    <property type="term" value="C:nucleus"/>
    <property type="evidence" value="ECO:0007669"/>
    <property type="project" value="UniProtKB-SubCell"/>
</dbReference>
<reference evidence="7 8" key="1">
    <citation type="journal article" date="2023" name="Life. Sci Alliance">
        <title>Evolutionary insights into 3D genome organization and epigenetic landscape of Vigna mungo.</title>
        <authorList>
            <person name="Junaid A."/>
            <person name="Singh B."/>
            <person name="Bhatia S."/>
        </authorList>
    </citation>
    <scope>NUCLEOTIDE SEQUENCE [LARGE SCALE GENOMIC DNA]</scope>
    <source>
        <strain evidence="7">Urdbean</strain>
    </source>
</reference>
<evidence type="ECO:0000256" key="3">
    <source>
        <dbReference type="ARBA" id="ARBA00023125"/>
    </source>
</evidence>
<dbReference type="SMART" id="SM01019">
    <property type="entry name" value="B3"/>
    <property type="match status" value="2"/>
</dbReference>
<proteinExistence type="predicted"/>
<dbReference type="PROSITE" id="PS50863">
    <property type="entry name" value="B3"/>
    <property type="match status" value="2"/>
</dbReference>
<dbReference type="InterPro" id="IPR050655">
    <property type="entry name" value="Plant_B3_domain"/>
</dbReference>
<dbReference type="InterPro" id="IPR015300">
    <property type="entry name" value="DNA-bd_pseudobarrel_sf"/>
</dbReference>
<dbReference type="EMBL" id="CP144692">
    <property type="protein sequence ID" value="WVY97033.1"/>
    <property type="molecule type" value="Genomic_DNA"/>
</dbReference>
<name>A0AAQ3RLK9_VIGMU</name>
<gene>
    <name evidence="7" type="ORF">V8G54_029184</name>
</gene>
<accession>A0AAQ3RLK9</accession>
<dbReference type="Gene3D" id="2.40.330.10">
    <property type="entry name" value="DNA-binding pseudobarrel domain"/>
    <property type="match status" value="2"/>
</dbReference>